<evidence type="ECO:0000313" key="3">
    <source>
        <dbReference type="Proteomes" id="UP000182743"/>
    </source>
</evidence>
<dbReference type="Gene3D" id="2.40.100.20">
    <property type="match status" value="1"/>
</dbReference>
<dbReference type="EMBL" id="MIHH01000021">
    <property type="protein sequence ID" value="OIQ07904.1"/>
    <property type="molecule type" value="Genomic_DNA"/>
</dbReference>
<sequence length="154" mass="17032">MRYVREDIRRLSNRLSTQEEEIVMVKQGGGGMRICITFNNNITVPAELNDSETARKIQDALPLASRVNTWGHEIYFSIPVKAGLEKGATEVMEIGDIAYWPPGHALCLFFGPTPASVDDKPRAASPVNKVGRFQADSHILKQVPDGARVEIKEA</sequence>
<dbReference type="AlphaFoldDB" id="A0A1J5JR19"/>
<dbReference type="Pfam" id="PF04126">
    <property type="entry name" value="Cyclophil_like"/>
    <property type="match status" value="1"/>
</dbReference>
<comment type="caution">
    <text evidence="2">The sequence shown here is derived from an EMBL/GenBank/DDBJ whole genome shotgun (WGS) entry which is preliminary data.</text>
</comment>
<reference evidence="2 3" key="1">
    <citation type="submission" date="2016-08" db="EMBL/GenBank/DDBJ databases">
        <title>Genome-based comparison of Moorella thermoacetic strains.</title>
        <authorList>
            <person name="Poehlein A."/>
            <person name="Bengelsdorf F.R."/>
            <person name="Esser C."/>
            <person name="Duerre P."/>
            <person name="Daniel R."/>
        </authorList>
    </citation>
    <scope>NUCLEOTIDE SEQUENCE [LARGE SCALE GENOMIC DNA]</scope>
    <source>
        <strain evidence="2 3">DSM 11768</strain>
    </source>
</reference>
<proteinExistence type="predicted"/>
<organism evidence="2 3">
    <name type="scientific">Neomoorella thermoacetica</name>
    <name type="common">Clostridium thermoaceticum</name>
    <dbReference type="NCBI Taxonomy" id="1525"/>
    <lineage>
        <taxon>Bacteria</taxon>
        <taxon>Bacillati</taxon>
        <taxon>Bacillota</taxon>
        <taxon>Clostridia</taxon>
        <taxon>Neomoorellales</taxon>
        <taxon>Neomoorellaceae</taxon>
        <taxon>Neomoorella</taxon>
    </lineage>
</organism>
<dbReference type="SUPFAM" id="SSF50891">
    <property type="entry name" value="Cyclophilin-like"/>
    <property type="match status" value="1"/>
</dbReference>
<feature type="domain" description="Cyclophilin TM1367-like" evidence="1">
    <location>
        <begin position="32"/>
        <end position="151"/>
    </location>
</feature>
<accession>A0A1J5JR19</accession>
<gene>
    <name evidence="2" type="ORF">MOOR_24620</name>
</gene>
<evidence type="ECO:0000313" key="2">
    <source>
        <dbReference type="EMBL" id="OIQ07904.1"/>
    </source>
</evidence>
<name>A0A1J5JR19_NEOTH</name>
<dbReference type="InterPro" id="IPR029000">
    <property type="entry name" value="Cyclophilin-like_dom_sf"/>
</dbReference>
<evidence type="ECO:0000259" key="1">
    <source>
        <dbReference type="Pfam" id="PF04126"/>
    </source>
</evidence>
<dbReference type="InterPro" id="IPR025658">
    <property type="entry name" value="Cyclophilin_TM1367"/>
</dbReference>
<protein>
    <recommendedName>
        <fullName evidence="1">Cyclophilin TM1367-like domain-containing protein</fullName>
    </recommendedName>
</protein>
<dbReference type="Proteomes" id="UP000182743">
    <property type="component" value="Unassembled WGS sequence"/>
</dbReference>